<organism evidence="14 15">
    <name type="scientific">Dyella japonica</name>
    <dbReference type="NCBI Taxonomy" id="231455"/>
    <lineage>
        <taxon>Bacteria</taxon>
        <taxon>Pseudomonadati</taxon>
        <taxon>Pseudomonadota</taxon>
        <taxon>Gammaproteobacteria</taxon>
        <taxon>Lysobacterales</taxon>
        <taxon>Rhodanobacteraceae</taxon>
        <taxon>Dyella</taxon>
    </lineage>
</organism>
<dbReference type="Pfam" id="PF21760">
    <property type="entry name" value="SecD_1st"/>
    <property type="match status" value="1"/>
</dbReference>
<comment type="subunit">
    <text evidence="9">Forms a complex with SecF. Part of the essential Sec protein translocation apparatus which comprises SecA, SecYEG and auxiliary proteins SecDF-YajC and YidC.</text>
</comment>
<evidence type="ECO:0000256" key="3">
    <source>
        <dbReference type="ARBA" id="ARBA00022475"/>
    </source>
</evidence>
<dbReference type="PANTHER" id="PTHR30081:SF1">
    <property type="entry name" value="PROTEIN TRANSLOCASE SUBUNIT SECD"/>
    <property type="match status" value="1"/>
</dbReference>
<keyword evidence="4 9" id="KW-0812">Transmembrane</keyword>
<comment type="similarity">
    <text evidence="9">Belongs to the SecD/SecF family. SecD subfamily.</text>
</comment>
<dbReference type="InterPro" id="IPR048634">
    <property type="entry name" value="SecD_SecF_C"/>
</dbReference>
<evidence type="ECO:0000256" key="6">
    <source>
        <dbReference type="ARBA" id="ARBA00022989"/>
    </source>
</evidence>
<sequence>MSDFPRWKYALVAIVLVLGIVYALPNVFLPVPAVQITANRNGTVDQALEQKVTDALKKANVASTGVELNGDHLLASFANADVQKSAADAIKASLGDDYTVAFNLKSTVPHWLNAIGAKSMPLGLDLQGGVHFLMQVDQNDVIDKQETRYADDIRSLLREKNIRYDSVVRNAQRGQGVSVVLKSAEDRVAASNAIAADYPDLSVTDASPTGDRFPLNAVVRPDKARELSLNTIRQNLGTLRNRINALGVSEPIIQQQGDSRIVVELAGVQDTAEAKKIIGAVATLEYRSGYGTPQQAVDAARTGIVPPDARLYKDRDGRPYLLSKNIIVTGDQLVDASSSFDQQSGSPAVSVTLNAAGAKKMLDFTTGNVGKPMGVVYVERVVDTKIVDGKEVRTPKVTEEVINYATINGVFGKNFQTTGLRSPKEASDLALLLKGGSLAAPVDIVEERVIGPSLGQDNIAKGLRAVTLGLALVLLAAAFYYKLFGLVADVALFFNLVILIAVMSAVGVTLTMPGIAGIVLTLGMAIDANVLICERIREELRNGSSPHAAIRAGYDKAWATILDANVTHLIAALALTTMGSGPIKGFGVTLLIGILTSMFTSVTVTHAITALIHGHRKLKTLSV</sequence>
<dbReference type="Gene3D" id="1.20.1640.10">
    <property type="entry name" value="Multidrug efflux transporter AcrB transmembrane domain"/>
    <property type="match status" value="1"/>
</dbReference>
<evidence type="ECO:0000313" key="15">
    <source>
        <dbReference type="Proteomes" id="UP001549184"/>
    </source>
</evidence>
<dbReference type="InterPro" id="IPR022646">
    <property type="entry name" value="SecD/SecF_CS"/>
</dbReference>
<feature type="domain" description="SecD export protein N-terminal TM" evidence="11">
    <location>
        <begin position="1"/>
        <end position="101"/>
    </location>
</feature>
<comment type="caution">
    <text evidence="14">The sequence shown here is derived from an EMBL/GenBank/DDBJ whole genome shotgun (WGS) entry which is preliminary data.</text>
</comment>
<feature type="transmembrane region" description="Helical" evidence="9">
    <location>
        <begin position="557"/>
        <end position="578"/>
    </location>
</feature>
<protein>
    <recommendedName>
        <fullName evidence="9">Protein translocase subunit SecD</fullName>
    </recommendedName>
</protein>
<dbReference type="Pfam" id="PF07549">
    <property type="entry name" value="Sec_GG"/>
    <property type="match status" value="1"/>
</dbReference>
<dbReference type="Proteomes" id="UP001549184">
    <property type="component" value="Unassembled WGS sequence"/>
</dbReference>
<keyword evidence="8 9" id="KW-0472">Membrane</keyword>
<dbReference type="PANTHER" id="PTHR30081">
    <property type="entry name" value="PROTEIN-EXPORT MEMBRANE PROTEIN SEC"/>
    <property type="match status" value="1"/>
</dbReference>
<dbReference type="Pfam" id="PF22599">
    <property type="entry name" value="SecDF_P1_head"/>
    <property type="match status" value="1"/>
</dbReference>
<accession>A0ABV2JXB1</accession>
<gene>
    <name evidence="9" type="primary">secD</name>
    <name evidence="14" type="ORF">ABIC75_002160</name>
</gene>
<feature type="domain" description="Protein translocase subunit SecDF P1" evidence="12">
    <location>
        <begin position="232"/>
        <end position="287"/>
    </location>
</feature>
<comment type="function">
    <text evidence="9">Part of the Sec protein translocase complex. Interacts with the SecYEG preprotein conducting channel. SecDF uses the proton motive force (PMF) to complete protein translocation after the ATP-dependent function of SecA.</text>
</comment>
<evidence type="ECO:0000256" key="8">
    <source>
        <dbReference type="ARBA" id="ARBA00023136"/>
    </source>
</evidence>
<dbReference type="HAMAP" id="MF_01463_B">
    <property type="entry name" value="SecD_B"/>
    <property type="match status" value="1"/>
</dbReference>
<dbReference type="InterPro" id="IPR005791">
    <property type="entry name" value="SecD"/>
</dbReference>
<evidence type="ECO:0000256" key="9">
    <source>
        <dbReference type="HAMAP-Rule" id="MF_01463"/>
    </source>
</evidence>
<evidence type="ECO:0000259" key="13">
    <source>
        <dbReference type="Pfam" id="PF22599"/>
    </source>
</evidence>
<dbReference type="NCBIfam" id="TIGR00916">
    <property type="entry name" value="2A0604s01"/>
    <property type="match status" value="1"/>
</dbReference>
<dbReference type="Gene3D" id="3.30.1360.200">
    <property type="match status" value="1"/>
</dbReference>
<dbReference type="SUPFAM" id="SSF82866">
    <property type="entry name" value="Multidrug efflux transporter AcrB transmembrane domain"/>
    <property type="match status" value="1"/>
</dbReference>
<name>A0ABV2JXB1_9GAMM</name>
<dbReference type="InterPro" id="IPR054384">
    <property type="entry name" value="SecDF_P1_head"/>
</dbReference>
<dbReference type="RefSeq" id="WP_354013843.1">
    <property type="nucleotide sequence ID" value="NZ_JBEPMU010000003.1"/>
</dbReference>
<reference evidence="14 15" key="1">
    <citation type="submission" date="2024-06" db="EMBL/GenBank/DDBJ databases">
        <title>Sorghum-associated microbial communities from plants grown in Nebraska, USA.</title>
        <authorList>
            <person name="Schachtman D."/>
        </authorList>
    </citation>
    <scope>NUCLEOTIDE SEQUENCE [LARGE SCALE GENOMIC DNA]</scope>
    <source>
        <strain evidence="14 15">1073</strain>
    </source>
</reference>
<dbReference type="Pfam" id="PF02355">
    <property type="entry name" value="SecD_SecF_C"/>
    <property type="match status" value="1"/>
</dbReference>
<evidence type="ECO:0000256" key="7">
    <source>
        <dbReference type="ARBA" id="ARBA00023010"/>
    </source>
</evidence>
<dbReference type="InterPro" id="IPR022813">
    <property type="entry name" value="SecD/SecF_arch_bac"/>
</dbReference>
<keyword evidence="5 9" id="KW-0653">Protein transport</keyword>
<evidence type="ECO:0000256" key="1">
    <source>
        <dbReference type="ARBA" id="ARBA00004651"/>
    </source>
</evidence>
<feature type="transmembrane region" description="Helical" evidence="9">
    <location>
        <begin position="590"/>
        <end position="612"/>
    </location>
</feature>
<keyword evidence="6 9" id="KW-1133">Transmembrane helix</keyword>
<dbReference type="Pfam" id="PF13721">
    <property type="entry name" value="SecD-TM1"/>
    <property type="match status" value="1"/>
</dbReference>
<dbReference type="EMBL" id="JBEPMU010000003">
    <property type="protein sequence ID" value="MET3652428.1"/>
    <property type="molecule type" value="Genomic_DNA"/>
</dbReference>
<evidence type="ECO:0000256" key="4">
    <source>
        <dbReference type="ARBA" id="ARBA00022692"/>
    </source>
</evidence>
<feature type="domain" description="Protein export membrane protein SecD/SecF C-terminal" evidence="10">
    <location>
        <begin position="443"/>
        <end position="612"/>
    </location>
</feature>
<dbReference type="Gene3D" id="3.30.70.3400">
    <property type="match status" value="2"/>
</dbReference>
<keyword evidence="3 9" id="KW-1003">Cell membrane</keyword>
<evidence type="ECO:0000259" key="10">
    <source>
        <dbReference type="Pfam" id="PF02355"/>
    </source>
</evidence>
<keyword evidence="2 9" id="KW-0813">Transport</keyword>
<evidence type="ECO:0000256" key="2">
    <source>
        <dbReference type="ARBA" id="ARBA00022448"/>
    </source>
</evidence>
<dbReference type="InterPro" id="IPR027398">
    <property type="entry name" value="SecD-TM"/>
</dbReference>
<evidence type="ECO:0000259" key="11">
    <source>
        <dbReference type="Pfam" id="PF13721"/>
    </source>
</evidence>
<evidence type="ECO:0000313" key="14">
    <source>
        <dbReference type="EMBL" id="MET3652428.1"/>
    </source>
</evidence>
<comment type="caution">
    <text evidence="9">Lacks conserved residue(s) required for the propagation of feature annotation.</text>
</comment>
<dbReference type="NCBIfam" id="TIGR01129">
    <property type="entry name" value="secD"/>
    <property type="match status" value="1"/>
</dbReference>
<proteinExistence type="inferred from homology"/>
<comment type="subcellular location">
    <subcellularLocation>
        <location evidence="1 9">Cell membrane</location>
        <topology evidence="1 9">Multi-pass membrane protein</topology>
    </subcellularLocation>
</comment>
<dbReference type="InterPro" id="IPR055344">
    <property type="entry name" value="SecD_SecF_C_bact"/>
</dbReference>
<keyword evidence="7 9" id="KW-0811">Translocation</keyword>
<feature type="transmembrane region" description="Helical" evidence="9">
    <location>
        <begin position="462"/>
        <end position="481"/>
    </location>
</feature>
<dbReference type="InterPro" id="IPR048631">
    <property type="entry name" value="SecD_1st"/>
</dbReference>
<evidence type="ECO:0000259" key="12">
    <source>
        <dbReference type="Pfam" id="PF21760"/>
    </source>
</evidence>
<feature type="domain" description="SecDF P1 head subdomain" evidence="13">
    <location>
        <begin position="311"/>
        <end position="440"/>
    </location>
</feature>
<evidence type="ECO:0000256" key="5">
    <source>
        <dbReference type="ARBA" id="ARBA00022927"/>
    </source>
</evidence>
<keyword evidence="15" id="KW-1185">Reference proteome</keyword>